<keyword evidence="5 6" id="KW-0472">Membrane</keyword>
<dbReference type="Pfam" id="PF00892">
    <property type="entry name" value="EamA"/>
    <property type="match status" value="2"/>
</dbReference>
<protein>
    <submittedName>
        <fullName evidence="8">EamA-like transporter family protein</fullName>
    </submittedName>
</protein>
<organism evidence="8 9">
    <name type="scientific">Aquimixticola soesokkakensis</name>
    <dbReference type="NCBI Taxonomy" id="1519096"/>
    <lineage>
        <taxon>Bacteria</taxon>
        <taxon>Pseudomonadati</taxon>
        <taxon>Pseudomonadota</taxon>
        <taxon>Alphaproteobacteria</taxon>
        <taxon>Rhodobacterales</taxon>
        <taxon>Paracoccaceae</taxon>
        <taxon>Aquimixticola</taxon>
    </lineage>
</organism>
<feature type="transmembrane region" description="Helical" evidence="6">
    <location>
        <begin position="30"/>
        <end position="51"/>
    </location>
</feature>
<dbReference type="AlphaFoldDB" id="A0A1Y5RCP4"/>
<feature type="domain" description="EamA" evidence="7">
    <location>
        <begin position="4"/>
        <end position="136"/>
    </location>
</feature>
<dbReference type="InterPro" id="IPR037185">
    <property type="entry name" value="EmrE-like"/>
</dbReference>
<dbReference type="EMBL" id="FWFS01000001">
    <property type="protein sequence ID" value="SLN14028.1"/>
    <property type="molecule type" value="Genomic_DNA"/>
</dbReference>
<dbReference type="Proteomes" id="UP000193862">
    <property type="component" value="Unassembled WGS sequence"/>
</dbReference>
<dbReference type="PANTHER" id="PTHR22911:SF6">
    <property type="entry name" value="SOLUTE CARRIER FAMILY 35 MEMBER G1"/>
    <property type="match status" value="1"/>
</dbReference>
<evidence type="ECO:0000259" key="7">
    <source>
        <dbReference type="Pfam" id="PF00892"/>
    </source>
</evidence>
<evidence type="ECO:0000256" key="6">
    <source>
        <dbReference type="SAM" id="Phobius"/>
    </source>
</evidence>
<comment type="subcellular location">
    <subcellularLocation>
        <location evidence="1">Membrane</location>
        <topology evidence="1">Multi-pass membrane protein</topology>
    </subcellularLocation>
</comment>
<evidence type="ECO:0000256" key="4">
    <source>
        <dbReference type="ARBA" id="ARBA00022989"/>
    </source>
</evidence>
<evidence type="ECO:0000256" key="2">
    <source>
        <dbReference type="ARBA" id="ARBA00009853"/>
    </source>
</evidence>
<dbReference type="SUPFAM" id="SSF103481">
    <property type="entry name" value="Multidrug resistance efflux transporter EmrE"/>
    <property type="match status" value="2"/>
</dbReference>
<feature type="transmembrane region" description="Helical" evidence="6">
    <location>
        <begin position="176"/>
        <end position="196"/>
    </location>
</feature>
<dbReference type="Gene3D" id="1.10.3730.20">
    <property type="match status" value="1"/>
</dbReference>
<dbReference type="GO" id="GO:0016020">
    <property type="term" value="C:membrane"/>
    <property type="evidence" value="ECO:0007669"/>
    <property type="project" value="UniProtKB-SubCell"/>
</dbReference>
<dbReference type="PANTHER" id="PTHR22911">
    <property type="entry name" value="ACYL-MALONYL CONDENSING ENZYME-RELATED"/>
    <property type="match status" value="1"/>
</dbReference>
<feature type="transmembrane region" description="Helical" evidence="6">
    <location>
        <begin position="232"/>
        <end position="252"/>
    </location>
</feature>
<feature type="transmembrane region" description="Helical" evidence="6">
    <location>
        <begin position="258"/>
        <end position="276"/>
    </location>
</feature>
<dbReference type="InterPro" id="IPR000620">
    <property type="entry name" value="EamA_dom"/>
</dbReference>
<feature type="transmembrane region" description="Helical" evidence="6">
    <location>
        <begin position="95"/>
        <end position="114"/>
    </location>
</feature>
<proteinExistence type="inferred from homology"/>
<comment type="similarity">
    <text evidence="2">Belongs to the drug/metabolite transporter (DMT) superfamily. 10 TMS drug/metabolite exporter (DME) (TC 2.A.7.3) family.</text>
</comment>
<accession>A0A1Y5RCP4</accession>
<evidence type="ECO:0000313" key="8">
    <source>
        <dbReference type="EMBL" id="SLN14028.1"/>
    </source>
</evidence>
<feature type="transmembrane region" description="Helical" evidence="6">
    <location>
        <begin position="145"/>
        <end position="164"/>
    </location>
</feature>
<evidence type="ECO:0000313" key="9">
    <source>
        <dbReference type="Proteomes" id="UP000193862"/>
    </source>
</evidence>
<sequence>MNAKGALLALLAFAIYATHDAVIKFLGASYSPFQIIFFSSLLAFPMVTFLLMRDATQANLRPVHPWWTGLRTICGVITGVCAFYAFSVLPLAETYALLFAQPLIITVLSIPVLGEKVGAHRWGAVVVGLIGVVIVLRPGGQALELGHIAGVAAAAFGALGAIIIRKIGGEERAVVLMLYPLAANFLLMIAVLPFVYEPMPLLDLGGVGVIALFSLTAGLILIMAYKNAEAAIVAPMQYSQIIWATVFGFLFFGESLDGPTVLGAAVIIASGMYIVFRESAGPSTNTPVLRTKSRGYSPSGFRIGAIVRLRREKERREAQ</sequence>
<evidence type="ECO:0000256" key="3">
    <source>
        <dbReference type="ARBA" id="ARBA00022692"/>
    </source>
</evidence>
<keyword evidence="3 6" id="KW-0812">Transmembrane</keyword>
<gene>
    <name evidence="8" type="ORF">AQS8620_00208</name>
</gene>
<evidence type="ECO:0000256" key="5">
    <source>
        <dbReference type="ARBA" id="ARBA00023136"/>
    </source>
</evidence>
<feature type="transmembrane region" description="Helical" evidence="6">
    <location>
        <begin position="202"/>
        <end position="225"/>
    </location>
</feature>
<feature type="domain" description="EamA" evidence="7">
    <location>
        <begin position="145"/>
        <end position="274"/>
    </location>
</feature>
<reference evidence="8 9" key="1">
    <citation type="submission" date="2017-03" db="EMBL/GenBank/DDBJ databases">
        <authorList>
            <person name="Afonso C.L."/>
            <person name="Miller P.J."/>
            <person name="Scott M.A."/>
            <person name="Spackman E."/>
            <person name="Goraichik I."/>
            <person name="Dimitrov K.M."/>
            <person name="Suarez D.L."/>
            <person name="Swayne D.E."/>
        </authorList>
    </citation>
    <scope>NUCLEOTIDE SEQUENCE [LARGE SCALE GENOMIC DNA]</scope>
    <source>
        <strain evidence="8 9">CECT 8620</strain>
    </source>
</reference>
<keyword evidence="9" id="KW-1185">Reference proteome</keyword>
<evidence type="ECO:0000256" key="1">
    <source>
        <dbReference type="ARBA" id="ARBA00004141"/>
    </source>
</evidence>
<keyword evidence="4 6" id="KW-1133">Transmembrane helix</keyword>
<name>A0A1Y5RCP4_9RHOB</name>
<feature type="transmembrane region" description="Helical" evidence="6">
    <location>
        <begin position="121"/>
        <end position="139"/>
    </location>
</feature>
<feature type="transmembrane region" description="Helical" evidence="6">
    <location>
        <begin position="72"/>
        <end position="89"/>
    </location>
</feature>